<proteinExistence type="predicted"/>
<dbReference type="RefSeq" id="XP_021872552.1">
    <property type="nucleotide sequence ID" value="XM_022012611.1"/>
</dbReference>
<feature type="compositionally biased region" description="Low complexity" evidence="1">
    <location>
        <begin position="57"/>
        <end position="69"/>
    </location>
</feature>
<name>A0A1Y1UKQ5_9TREE</name>
<protein>
    <submittedName>
        <fullName evidence="2">Uncharacterized protein</fullName>
    </submittedName>
</protein>
<feature type="region of interest" description="Disordered" evidence="1">
    <location>
        <begin position="1"/>
        <end position="69"/>
    </location>
</feature>
<reference evidence="2 3" key="1">
    <citation type="submission" date="2017-03" db="EMBL/GenBank/DDBJ databases">
        <title>Widespread Adenine N6-methylation of Active Genes in Fungi.</title>
        <authorList>
            <consortium name="DOE Joint Genome Institute"/>
            <person name="Mondo S.J."/>
            <person name="Dannebaum R.O."/>
            <person name="Kuo R.C."/>
            <person name="Louie K.B."/>
            <person name="Bewick A.J."/>
            <person name="Labutti K."/>
            <person name="Haridas S."/>
            <person name="Kuo A."/>
            <person name="Salamov A."/>
            <person name="Ahrendt S.R."/>
            <person name="Lau R."/>
            <person name="Bowen B.P."/>
            <person name="Lipzen A."/>
            <person name="Sullivan W."/>
            <person name="Andreopoulos W.B."/>
            <person name="Clum A."/>
            <person name="Lindquist E."/>
            <person name="Daum C."/>
            <person name="Northen T.R."/>
            <person name="Ramamoorthy G."/>
            <person name="Schmitz R.J."/>
            <person name="Gryganskyi A."/>
            <person name="Culley D."/>
            <person name="Magnuson J."/>
            <person name="James T.Y."/>
            <person name="O'Malley M.A."/>
            <person name="Stajich J.E."/>
            <person name="Spatafora J.W."/>
            <person name="Visel A."/>
            <person name="Grigoriev I.V."/>
        </authorList>
    </citation>
    <scope>NUCLEOTIDE SEQUENCE [LARGE SCALE GENOMIC DNA]</scope>
    <source>
        <strain evidence="2 3">NRRL Y-17943</strain>
    </source>
</reference>
<organism evidence="2 3">
    <name type="scientific">Kockovaella imperatae</name>
    <dbReference type="NCBI Taxonomy" id="4999"/>
    <lineage>
        <taxon>Eukaryota</taxon>
        <taxon>Fungi</taxon>
        <taxon>Dikarya</taxon>
        <taxon>Basidiomycota</taxon>
        <taxon>Agaricomycotina</taxon>
        <taxon>Tremellomycetes</taxon>
        <taxon>Tremellales</taxon>
        <taxon>Cuniculitremaceae</taxon>
        <taxon>Kockovaella</taxon>
    </lineage>
</organism>
<accession>A0A1Y1UKQ5</accession>
<evidence type="ECO:0000256" key="1">
    <source>
        <dbReference type="SAM" id="MobiDB-lite"/>
    </source>
</evidence>
<comment type="caution">
    <text evidence="2">The sequence shown here is derived from an EMBL/GenBank/DDBJ whole genome shotgun (WGS) entry which is preliminary data.</text>
</comment>
<keyword evidence="3" id="KW-1185">Reference proteome</keyword>
<dbReference type="GeneID" id="33554419"/>
<gene>
    <name evidence="2" type="ORF">BD324DRAFT_371107</name>
</gene>
<feature type="compositionally biased region" description="Polar residues" evidence="1">
    <location>
        <begin position="1"/>
        <end position="11"/>
    </location>
</feature>
<feature type="region of interest" description="Disordered" evidence="1">
    <location>
        <begin position="206"/>
        <end position="242"/>
    </location>
</feature>
<evidence type="ECO:0000313" key="2">
    <source>
        <dbReference type="EMBL" id="ORX38630.1"/>
    </source>
</evidence>
<sequence length="314" mass="34188">MSPLPSLQPTVPTIPSLLSSSSSSSDTAIISSSDSVHHRPVRLDPAPLPSFIPFKRSSGTGASSSQSIIHPRSSSLSEWSNLHCPSLDFGHAPPAHTRLLPSEALNRPPIYRPLPPPLPPYVPDPSPFPALPSGDGPIIPLSPTRFNSQTFTYHQPQPRHWQNVFPPPSPSALIAHGGLFQGPIHSPFPFFTWVRDDLPTAEIPMSKKQASTPGTGAPSVPSIPSPSEAPVPANKRRRTRGSGRLATSCDVCSRRKEKVRLSTIWYRGTAHPAELSARHSVISYSLVHVAKSVRCQMNARTVGWSRFRQPRRRG</sequence>
<dbReference type="AlphaFoldDB" id="A0A1Y1UKQ5"/>
<dbReference type="InParanoid" id="A0A1Y1UKQ5"/>
<dbReference type="Proteomes" id="UP000193218">
    <property type="component" value="Unassembled WGS sequence"/>
</dbReference>
<feature type="compositionally biased region" description="Low complexity" evidence="1">
    <location>
        <begin position="13"/>
        <end position="34"/>
    </location>
</feature>
<evidence type="ECO:0000313" key="3">
    <source>
        <dbReference type="Proteomes" id="UP000193218"/>
    </source>
</evidence>
<dbReference type="EMBL" id="NBSH01000004">
    <property type="protein sequence ID" value="ORX38630.1"/>
    <property type="molecule type" value="Genomic_DNA"/>
</dbReference>